<dbReference type="RefSeq" id="WP_012063173.1">
    <property type="nucleotide sequence ID" value="NC_009633.1"/>
</dbReference>
<keyword evidence="3" id="KW-1185">Reference proteome</keyword>
<accession>A6TPS5</accession>
<evidence type="ECO:0000313" key="3">
    <source>
        <dbReference type="Proteomes" id="UP000001572"/>
    </source>
</evidence>
<feature type="domain" description="DUF3786" evidence="1">
    <location>
        <begin position="28"/>
        <end position="200"/>
    </location>
</feature>
<protein>
    <recommendedName>
        <fullName evidence="1">DUF3786 domain-containing protein</fullName>
    </recommendedName>
</protein>
<reference evidence="3" key="1">
    <citation type="journal article" date="2016" name="Genome Announc.">
        <title>Complete genome sequence of Alkaliphilus metalliredigens strain QYMF, an alkaliphilic and metal-reducing bacterium isolated from borax-contaminated leachate ponds.</title>
        <authorList>
            <person name="Hwang C."/>
            <person name="Copeland A."/>
            <person name="Lucas S."/>
            <person name="Lapidus A."/>
            <person name="Barry K."/>
            <person name="Detter J.C."/>
            <person name="Glavina Del Rio T."/>
            <person name="Hammon N."/>
            <person name="Israni S."/>
            <person name="Dalin E."/>
            <person name="Tice H."/>
            <person name="Pitluck S."/>
            <person name="Chertkov O."/>
            <person name="Brettin T."/>
            <person name="Bruce D."/>
            <person name="Han C."/>
            <person name="Schmutz J."/>
            <person name="Larimer F."/>
            <person name="Land M.L."/>
            <person name="Hauser L."/>
            <person name="Kyrpides N."/>
            <person name="Mikhailova N."/>
            <person name="Ye Q."/>
            <person name="Zhou J."/>
            <person name="Richardson P."/>
            <person name="Fields M.W."/>
        </authorList>
    </citation>
    <scope>NUCLEOTIDE SEQUENCE [LARGE SCALE GENOMIC DNA]</scope>
    <source>
        <strain evidence="3">QYMF</strain>
    </source>
</reference>
<evidence type="ECO:0000259" key="1">
    <source>
        <dbReference type="Pfam" id="PF12654"/>
    </source>
</evidence>
<dbReference type="EMBL" id="CP000724">
    <property type="protein sequence ID" value="ABR48193.1"/>
    <property type="molecule type" value="Genomic_DNA"/>
</dbReference>
<dbReference type="Proteomes" id="UP000001572">
    <property type="component" value="Chromosome"/>
</dbReference>
<organism evidence="2 3">
    <name type="scientific">Alkaliphilus metalliredigens (strain QYMF)</name>
    <dbReference type="NCBI Taxonomy" id="293826"/>
    <lineage>
        <taxon>Bacteria</taxon>
        <taxon>Bacillati</taxon>
        <taxon>Bacillota</taxon>
        <taxon>Clostridia</taxon>
        <taxon>Peptostreptococcales</taxon>
        <taxon>Natronincolaceae</taxon>
        <taxon>Alkaliphilus</taxon>
    </lineage>
</organism>
<dbReference type="STRING" id="293826.Amet_2031"/>
<name>A6TPS5_ALKMQ</name>
<dbReference type="eggNOG" id="ENOG5032A20">
    <property type="taxonomic scope" value="Bacteria"/>
</dbReference>
<dbReference type="Pfam" id="PF12654">
    <property type="entry name" value="DUF3786"/>
    <property type="match status" value="1"/>
</dbReference>
<dbReference type="KEGG" id="amt:Amet_2031"/>
<dbReference type="OrthoDB" id="159408at2"/>
<dbReference type="HOGENOM" id="CLU_106581_0_1_9"/>
<evidence type="ECO:0000313" key="2">
    <source>
        <dbReference type="EMBL" id="ABR48193.1"/>
    </source>
</evidence>
<gene>
    <name evidence="2" type="ordered locus">Amet_2031</name>
</gene>
<sequence length="226" mass="26211">MDIQAVKEDRQGKVPYEYIRNIFKDCNPREMSELSGTHYDHTKKIFTVKLMSRDYIVKYPSGEVFTKDQEIEVESYAIKIIFLRYLANANGIPLTGKNITYKEIPGGHVYYPNFYTRTILKLAKTYGNKLEEFIVAGEEIKAERIKSGDAGYRFQFFNNVYLTFIVWKGDEEFSPAANILFDLNTSYYFDAEDLAVVGELALGIFKNHGSLPDWKGLYQRKPQDKK</sequence>
<proteinExistence type="predicted"/>
<dbReference type="InterPro" id="IPR024264">
    <property type="entry name" value="DUF3786"/>
</dbReference>
<dbReference type="AlphaFoldDB" id="A6TPS5"/>